<dbReference type="PANTHER" id="PTHR35802">
    <property type="entry name" value="PROTEASE SYNTHASE AND SPORULATION PROTEIN PAI 2"/>
    <property type="match status" value="1"/>
</dbReference>
<reference evidence="1" key="2">
    <citation type="submission" date="2021-08" db="EMBL/GenBank/DDBJ databases">
        <authorList>
            <person name="Tani A."/>
            <person name="Ola A."/>
            <person name="Ogura Y."/>
            <person name="Katsura K."/>
            <person name="Hayashi T."/>
        </authorList>
    </citation>
    <scope>NUCLEOTIDE SEQUENCE</scope>
    <source>
        <strain evidence="1">DSM 16372</strain>
    </source>
</reference>
<evidence type="ECO:0000313" key="2">
    <source>
        <dbReference type="Proteomes" id="UP001055247"/>
    </source>
</evidence>
<keyword evidence="1" id="KW-0378">Hydrolase</keyword>
<reference evidence="1" key="1">
    <citation type="journal article" date="2016" name="Front. Microbiol.">
        <title>Genome Sequence of the Piezophilic, Mesophilic Sulfate-Reducing Bacterium Desulfovibrio indicus J2T.</title>
        <authorList>
            <person name="Cao J."/>
            <person name="Maignien L."/>
            <person name="Shao Z."/>
            <person name="Alain K."/>
            <person name="Jebbar M."/>
        </authorList>
    </citation>
    <scope>NUCLEOTIDE SEQUENCE</scope>
    <source>
        <strain evidence="1">DSM 16372</strain>
    </source>
</reference>
<sequence length="217" mass="23176">MYEPPHFREDDPAALAALVRAHPLGLLVSAGPGGLLANPIPFLLDAAPAGTQAHGTLRAHLARPNPQWRDLAAVEECLCVFQGPQAYVTPSWYATKRETGRVVPTWNYATVQVWGRPRVVEDAGWLRRQIEDLTAAREAARPEPWAVSDAPEAFTEAQIRGIVGVEVAITRIAGKWKMSQNRSEADRAGVVAGLTGEGGPADPVAALVARAGAGTPR</sequence>
<dbReference type="Pfam" id="PF04299">
    <property type="entry name" value="FMN_bind_2"/>
    <property type="match status" value="1"/>
</dbReference>
<gene>
    <name evidence="1" type="primary">paiB</name>
    <name evidence="1" type="ORF">BHAOGJBA_6075</name>
</gene>
<proteinExistence type="predicted"/>
<evidence type="ECO:0000313" key="1">
    <source>
        <dbReference type="EMBL" id="GJD92520.1"/>
    </source>
</evidence>
<comment type="caution">
    <text evidence="1">The sequence shown here is derived from an EMBL/GenBank/DDBJ whole genome shotgun (WGS) entry which is preliminary data.</text>
</comment>
<name>A0AAV4ZZX2_9HYPH</name>
<dbReference type="GO" id="GO:0008233">
    <property type="term" value="F:peptidase activity"/>
    <property type="evidence" value="ECO:0007669"/>
    <property type="project" value="UniProtKB-KW"/>
</dbReference>
<dbReference type="GO" id="GO:0006508">
    <property type="term" value="P:proteolysis"/>
    <property type="evidence" value="ECO:0007669"/>
    <property type="project" value="UniProtKB-KW"/>
</dbReference>
<dbReference type="AlphaFoldDB" id="A0AAV4ZZX2"/>
<dbReference type="InterPro" id="IPR012349">
    <property type="entry name" value="Split_barrel_FMN-bd"/>
</dbReference>
<dbReference type="SUPFAM" id="SSF50475">
    <property type="entry name" value="FMN-binding split barrel"/>
    <property type="match status" value="1"/>
</dbReference>
<keyword evidence="1" id="KW-0645">Protease</keyword>
<dbReference type="Gene3D" id="2.30.110.10">
    <property type="entry name" value="Electron Transport, Fmn-binding Protein, Chain A"/>
    <property type="match status" value="1"/>
</dbReference>
<dbReference type="RefSeq" id="WP_066927739.1">
    <property type="nucleotide sequence ID" value="NZ_BPQO01000047.1"/>
</dbReference>
<organism evidence="1 2">
    <name type="scientific">Methylobacterium hispanicum</name>
    <dbReference type="NCBI Taxonomy" id="270350"/>
    <lineage>
        <taxon>Bacteria</taxon>
        <taxon>Pseudomonadati</taxon>
        <taxon>Pseudomonadota</taxon>
        <taxon>Alphaproteobacteria</taxon>
        <taxon>Hyphomicrobiales</taxon>
        <taxon>Methylobacteriaceae</taxon>
        <taxon>Methylobacterium</taxon>
    </lineage>
</organism>
<dbReference type="PIRSF" id="PIRSF010372">
    <property type="entry name" value="PaiB"/>
    <property type="match status" value="1"/>
</dbReference>
<dbReference type="PANTHER" id="PTHR35802:SF1">
    <property type="entry name" value="PROTEASE SYNTHASE AND SPORULATION PROTEIN PAI 2"/>
    <property type="match status" value="1"/>
</dbReference>
<accession>A0AAV4ZZX2</accession>
<dbReference type="InterPro" id="IPR007396">
    <property type="entry name" value="TR_PAI2-type"/>
</dbReference>
<dbReference type="EMBL" id="BPQO01000047">
    <property type="protein sequence ID" value="GJD92520.1"/>
    <property type="molecule type" value="Genomic_DNA"/>
</dbReference>
<protein>
    <submittedName>
        <fullName evidence="1">Protease synthase and sporulation protein PAI 2</fullName>
    </submittedName>
</protein>
<dbReference type="Proteomes" id="UP001055247">
    <property type="component" value="Unassembled WGS sequence"/>
</dbReference>
<keyword evidence="2" id="KW-1185">Reference proteome</keyword>